<evidence type="ECO:0000313" key="1">
    <source>
        <dbReference type="EMBL" id="ALI35338.1"/>
    </source>
</evidence>
<organism evidence="1 2">
    <name type="scientific">Candidatus Nitrosocosmicus oleophilus</name>
    <dbReference type="NCBI Taxonomy" id="1353260"/>
    <lineage>
        <taxon>Archaea</taxon>
        <taxon>Nitrososphaerota</taxon>
        <taxon>Nitrososphaeria</taxon>
        <taxon>Nitrososphaerales</taxon>
        <taxon>Nitrososphaeraceae</taxon>
        <taxon>Candidatus Nitrosocosmicus</taxon>
    </lineage>
</organism>
<dbReference type="EMBL" id="CP012850">
    <property type="protein sequence ID" value="ALI35338.1"/>
    <property type="molecule type" value="Genomic_DNA"/>
</dbReference>
<dbReference type="RefSeq" id="WP_196817828.1">
    <property type="nucleotide sequence ID" value="NZ_CP012850.1"/>
</dbReference>
<accession>A0A654LV81</accession>
<dbReference type="AlphaFoldDB" id="A0A654LV81"/>
<gene>
    <name evidence="1" type="ORF">NMY3_01133</name>
</gene>
<name>A0A654LV81_9ARCH</name>
<evidence type="ECO:0000313" key="2">
    <source>
        <dbReference type="Proteomes" id="UP000058925"/>
    </source>
</evidence>
<protein>
    <submittedName>
        <fullName evidence="1">Uncharacterized protein</fullName>
    </submittedName>
</protein>
<sequence length="83" mass="9824">MPAELTTTIRNIEIKVTNQTNRQIIKDFYKYLQNTDTSENYQNGLLKVLIRYAEHLGNHITFYQIQKNPIFKCRNKHLLGLIS</sequence>
<dbReference type="GeneID" id="60421231"/>
<dbReference type="Proteomes" id="UP000058925">
    <property type="component" value="Chromosome"/>
</dbReference>
<keyword evidence="2" id="KW-1185">Reference proteome</keyword>
<dbReference type="KEGG" id="taa:NMY3_01133"/>
<reference evidence="2" key="1">
    <citation type="submission" date="2015-10" db="EMBL/GenBank/DDBJ databases">
        <title>Niche specialization of a soil ammonia-oxidizing archaeon, Candidatus Nitrosocosmicus oleophilus.</title>
        <authorList>
            <person name="Jung M.-Y."/>
            <person name="Rhee S.-K."/>
        </authorList>
    </citation>
    <scope>NUCLEOTIDE SEQUENCE [LARGE SCALE GENOMIC DNA]</scope>
    <source>
        <strain evidence="2">MY3</strain>
    </source>
</reference>
<proteinExistence type="predicted"/>